<evidence type="ECO:0000256" key="3">
    <source>
        <dbReference type="ARBA" id="ARBA00022692"/>
    </source>
</evidence>
<keyword evidence="5" id="KW-0406">Ion transport</keyword>
<evidence type="ECO:0000256" key="7">
    <source>
        <dbReference type="SAM" id="MobiDB-lite"/>
    </source>
</evidence>
<reference evidence="10" key="1">
    <citation type="submission" date="2014-11" db="EMBL/GenBank/DDBJ databases">
        <authorList>
            <person name="Otto D Thomas"/>
            <person name="Naeem Raeece"/>
        </authorList>
    </citation>
    <scope>NUCLEOTIDE SEQUENCE</scope>
</reference>
<evidence type="ECO:0000256" key="2">
    <source>
        <dbReference type="ARBA" id="ARBA00022448"/>
    </source>
</evidence>
<keyword evidence="4 8" id="KW-1133">Transmembrane helix</keyword>
<dbReference type="Pfam" id="PF01699">
    <property type="entry name" value="Na_Ca_ex"/>
    <property type="match status" value="1"/>
</dbReference>
<dbReference type="Gene3D" id="1.20.1420.30">
    <property type="entry name" value="NCX, central ion-binding region"/>
    <property type="match status" value="1"/>
</dbReference>
<feature type="transmembrane region" description="Helical" evidence="8">
    <location>
        <begin position="517"/>
        <end position="534"/>
    </location>
</feature>
<dbReference type="InterPro" id="IPR051171">
    <property type="entry name" value="CaCA"/>
</dbReference>
<dbReference type="EMBL" id="CDMZ01000588">
    <property type="protein sequence ID" value="CEM17465.1"/>
    <property type="molecule type" value="Genomic_DNA"/>
</dbReference>
<comment type="subcellular location">
    <subcellularLocation>
        <location evidence="1">Endomembrane system</location>
        <topology evidence="1">Multi-pass membrane protein</topology>
    </subcellularLocation>
</comment>
<feature type="transmembrane region" description="Helical" evidence="8">
    <location>
        <begin position="33"/>
        <end position="54"/>
    </location>
</feature>
<dbReference type="PRINTS" id="PR01259">
    <property type="entry name" value="NACAEXCHNGR"/>
</dbReference>
<dbReference type="InterPro" id="IPR004837">
    <property type="entry name" value="NaCa_Exmemb"/>
</dbReference>
<organism evidence="10">
    <name type="scientific">Chromera velia CCMP2878</name>
    <dbReference type="NCBI Taxonomy" id="1169474"/>
    <lineage>
        <taxon>Eukaryota</taxon>
        <taxon>Sar</taxon>
        <taxon>Alveolata</taxon>
        <taxon>Colpodellida</taxon>
        <taxon>Chromeraceae</taxon>
        <taxon>Chromera</taxon>
    </lineage>
</organism>
<accession>A0A0G4FSP9</accession>
<evidence type="ECO:0000256" key="6">
    <source>
        <dbReference type="ARBA" id="ARBA00023136"/>
    </source>
</evidence>
<feature type="transmembrane region" description="Helical" evidence="8">
    <location>
        <begin position="122"/>
        <end position="146"/>
    </location>
</feature>
<dbReference type="AlphaFoldDB" id="A0A0G4FSP9"/>
<keyword evidence="2" id="KW-0813">Transport</keyword>
<feature type="region of interest" description="Disordered" evidence="7">
    <location>
        <begin position="240"/>
        <end position="296"/>
    </location>
</feature>
<feature type="transmembrane region" description="Helical" evidence="8">
    <location>
        <begin position="546"/>
        <end position="572"/>
    </location>
</feature>
<dbReference type="PANTHER" id="PTHR11878">
    <property type="entry name" value="SODIUM/CALCIUM EXCHANGER"/>
    <property type="match status" value="1"/>
</dbReference>
<keyword evidence="3 8" id="KW-0812">Transmembrane</keyword>
<dbReference type="InterPro" id="IPR044880">
    <property type="entry name" value="NCX_ion-bd_dom_sf"/>
</dbReference>
<evidence type="ECO:0000259" key="9">
    <source>
        <dbReference type="Pfam" id="PF01699"/>
    </source>
</evidence>
<gene>
    <name evidence="10" type="ORF">Cvel_18486</name>
</gene>
<evidence type="ECO:0000256" key="4">
    <source>
        <dbReference type="ARBA" id="ARBA00022989"/>
    </source>
</evidence>
<dbReference type="GO" id="GO:0005432">
    <property type="term" value="F:calcium:sodium antiporter activity"/>
    <property type="evidence" value="ECO:0007669"/>
    <property type="project" value="InterPro"/>
</dbReference>
<feature type="compositionally biased region" description="Basic and acidic residues" evidence="7">
    <location>
        <begin position="263"/>
        <end position="272"/>
    </location>
</feature>
<name>A0A0G4FSP9_9ALVE</name>
<feature type="transmembrane region" description="Helical" evidence="8">
    <location>
        <begin position="158"/>
        <end position="180"/>
    </location>
</feature>
<dbReference type="InterPro" id="IPR004836">
    <property type="entry name" value="Na_Ca_Ex"/>
</dbReference>
<dbReference type="GO" id="GO:0012505">
    <property type="term" value="C:endomembrane system"/>
    <property type="evidence" value="ECO:0007669"/>
    <property type="project" value="UniProtKB-SubCell"/>
</dbReference>
<evidence type="ECO:0000256" key="8">
    <source>
        <dbReference type="SAM" id="Phobius"/>
    </source>
</evidence>
<dbReference type="GO" id="GO:0016020">
    <property type="term" value="C:membrane"/>
    <property type="evidence" value="ECO:0007669"/>
    <property type="project" value="InterPro"/>
</dbReference>
<evidence type="ECO:0000256" key="1">
    <source>
        <dbReference type="ARBA" id="ARBA00004127"/>
    </source>
</evidence>
<evidence type="ECO:0000313" key="10">
    <source>
        <dbReference type="EMBL" id="CEM17465.1"/>
    </source>
</evidence>
<sequence>MAEETPSCEVGGSGLVLPLGGDAEQLWPPGLRAFLYLSGLLWFFMGVALAADIFMSSIESITSQEKKIYVKDENSGREKKWHVKVWNDTVANLTLMALGSSAPEIMLSVIELLGNNLYTGALGPGTIVGSAAFNLQVIVGICMMALPDGEYKKINDLGTYIVTATASMWAYLWLVIILLVSTPNLVEIWEEEAHHEKVLIMRFDSDVGLNPNDVARLRHQVVAEMGELSDEQLLEEIEGRQMQEKQGASPRRSSMPAHVSMRKAADDKDKPNEPTTSPSGPLEDRRSRTGLLRGTTSVRSLRVTPGVAIDTAVSQVATDRDVVIEMASKAVGVTEHSGALQAGLSVSLSASLLCAQKKECKRVEDHQASTLSWDPELFACKLGAQAKTAVLIVDHGTLGIIEFEEEEIEVEESSKVAVLTVVRQGGLKHESTVESVKSSRVNLEEQAEANWFQWVMHVITFLWKLVLAIFVPPAVPDELTAITLVALGTSLPDTFASRTAILQVGFGIPDMYPNGGFAVPAGTTLAILAFRRWHRGAELGGPRSEALLYGSALVMLWVIYILMSALQLFGLINSV</sequence>
<evidence type="ECO:0000256" key="5">
    <source>
        <dbReference type="ARBA" id="ARBA00023065"/>
    </source>
</evidence>
<protein>
    <recommendedName>
        <fullName evidence="9">Sodium/calcium exchanger membrane region domain-containing protein</fullName>
    </recommendedName>
</protein>
<keyword evidence="6 8" id="KW-0472">Membrane</keyword>
<feature type="domain" description="Sodium/calcium exchanger membrane region" evidence="9">
    <location>
        <begin position="37"/>
        <end position="189"/>
    </location>
</feature>
<dbReference type="VEuPathDB" id="CryptoDB:Cvel_18486"/>
<proteinExistence type="predicted"/>
<feature type="transmembrane region" description="Helical" evidence="8">
    <location>
        <begin position="451"/>
        <end position="472"/>
    </location>
</feature>
<dbReference type="PANTHER" id="PTHR11878:SF65">
    <property type="entry name" value="NA_CA-EXCHANGE PROTEIN, ISOFORM G"/>
    <property type="match status" value="1"/>
</dbReference>